<sequence length="239" mass="26588">MGVGVTEGGGGWRVRWAGVGVGIWNDEASSTTTGACLSSAHGLHRLPFRRRRSAPRWRAIRRSQRPSPSSAAAVPPSSAGGLQIATIAHARCPHPPPVEDAEELLVRAKEEEGRRRLRSFTSDTTDNPELVCVIEVYITHERNSGQSENPDATSMQMRIILTTMYIETFIVQSIGTNPCSWCRCFATGHTINFFLPKYAFFFHIQRIEIVVLIAHVHMAYPSLVPQVRIKDTKGVFIHE</sequence>
<protein>
    <submittedName>
        <fullName evidence="1">Uncharacterized protein</fullName>
    </submittedName>
</protein>
<proteinExistence type="predicted"/>
<dbReference type="Gramene" id="ONIVA06G17860.4">
    <property type="protein sequence ID" value="ONIVA06G17860.4"/>
    <property type="gene ID" value="ONIVA06G17860"/>
</dbReference>
<dbReference type="EnsemblPlants" id="ONIVA06G17860.4">
    <property type="protein sequence ID" value="ONIVA06G17860.4"/>
    <property type="gene ID" value="ONIVA06G17860"/>
</dbReference>
<dbReference type="AlphaFoldDB" id="A0A0E0HQZ1"/>
<evidence type="ECO:0000313" key="2">
    <source>
        <dbReference type="Proteomes" id="UP000006591"/>
    </source>
</evidence>
<reference evidence="1" key="2">
    <citation type="submission" date="2018-04" db="EMBL/GenBank/DDBJ databases">
        <title>OnivRS2 (Oryza nivara Reference Sequence Version 2).</title>
        <authorList>
            <person name="Zhang J."/>
            <person name="Kudrna D."/>
            <person name="Lee S."/>
            <person name="Talag J."/>
            <person name="Rajasekar S."/>
            <person name="Welchert J."/>
            <person name="Hsing Y.-I."/>
            <person name="Wing R.A."/>
        </authorList>
    </citation>
    <scope>NUCLEOTIDE SEQUENCE [LARGE SCALE GENOMIC DNA]</scope>
    <source>
        <strain evidence="1">SL10</strain>
    </source>
</reference>
<keyword evidence="2" id="KW-1185">Reference proteome</keyword>
<evidence type="ECO:0000313" key="1">
    <source>
        <dbReference type="EnsemblPlants" id="ONIVA06G17860.4"/>
    </source>
</evidence>
<organism evidence="1">
    <name type="scientific">Oryza nivara</name>
    <name type="common">Indian wild rice</name>
    <name type="synonym">Oryza sativa f. spontanea</name>
    <dbReference type="NCBI Taxonomy" id="4536"/>
    <lineage>
        <taxon>Eukaryota</taxon>
        <taxon>Viridiplantae</taxon>
        <taxon>Streptophyta</taxon>
        <taxon>Embryophyta</taxon>
        <taxon>Tracheophyta</taxon>
        <taxon>Spermatophyta</taxon>
        <taxon>Magnoliopsida</taxon>
        <taxon>Liliopsida</taxon>
        <taxon>Poales</taxon>
        <taxon>Poaceae</taxon>
        <taxon>BOP clade</taxon>
        <taxon>Oryzoideae</taxon>
        <taxon>Oryzeae</taxon>
        <taxon>Oryzinae</taxon>
        <taxon>Oryza</taxon>
    </lineage>
</organism>
<name>A0A0E0HQZ1_ORYNI</name>
<accession>A0A0E0HQZ1</accession>
<dbReference type="Proteomes" id="UP000006591">
    <property type="component" value="Chromosome 6"/>
</dbReference>
<reference evidence="1" key="1">
    <citation type="submission" date="2015-04" db="UniProtKB">
        <authorList>
            <consortium name="EnsemblPlants"/>
        </authorList>
    </citation>
    <scope>IDENTIFICATION</scope>
    <source>
        <strain evidence="1">SL10</strain>
    </source>
</reference>